<protein>
    <submittedName>
        <fullName evidence="3">Uncharacterized protein</fullName>
    </submittedName>
</protein>
<feature type="region of interest" description="Disordered" evidence="1">
    <location>
        <begin position="99"/>
        <end position="143"/>
    </location>
</feature>
<dbReference type="AlphaFoldDB" id="A0A7R9BQI5"/>
<evidence type="ECO:0000313" key="4">
    <source>
        <dbReference type="Proteomes" id="UP000678499"/>
    </source>
</evidence>
<dbReference type="Proteomes" id="UP000678499">
    <property type="component" value="Unassembled WGS sequence"/>
</dbReference>
<dbReference type="EMBL" id="OA883754">
    <property type="protein sequence ID" value="CAD7279631.1"/>
    <property type="molecule type" value="Genomic_DNA"/>
</dbReference>
<accession>A0A7R9BQI5</accession>
<feature type="region of interest" description="Disordered" evidence="1">
    <location>
        <begin position="346"/>
        <end position="369"/>
    </location>
</feature>
<feature type="signal peptide" evidence="2">
    <location>
        <begin position="1"/>
        <end position="22"/>
    </location>
</feature>
<evidence type="ECO:0000256" key="2">
    <source>
        <dbReference type="SAM" id="SignalP"/>
    </source>
</evidence>
<feature type="chain" id="PRO_5036210181" evidence="2">
    <location>
        <begin position="23"/>
        <end position="369"/>
    </location>
</feature>
<proteinExistence type="predicted"/>
<evidence type="ECO:0000256" key="1">
    <source>
        <dbReference type="SAM" id="MobiDB-lite"/>
    </source>
</evidence>
<name>A0A7R9BQI5_9CRUS</name>
<reference evidence="3" key="1">
    <citation type="submission" date="2020-11" db="EMBL/GenBank/DDBJ databases">
        <authorList>
            <person name="Tran Van P."/>
        </authorList>
    </citation>
    <scope>NUCLEOTIDE SEQUENCE</scope>
</reference>
<gene>
    <name evidence="3" type="ORF">NMOB1V02_LOCUS7300</name>
</gene>
<keyword evidence="4" id="KW-1185">Reference proteome</keyword>
<feature type="compositionally biased region" description="Low complexity" evidence="1">
    <location>
        <begin position="103"/>
        <end position="112"/>
    </location>
</feature>
<keyword evidence="2" id="KW-0732">Signal</keyword>
<organism evidence="3">
    <name type="scientific">Notodromas monacha</name>
    <dbReference type="NCBI Taxonomy" id="399045"/>
    <lineage>
        <taxon>Eukaryota</taxon>
        <taxon>Metazoa</taxon>
        <taxon>Ecdysozoa</taxon>
        <taxon>Arthropoda</taxon>
        <taxon>Crustacea</taxon>
        <taxon>Oligostraca</taxon>
        <taxon>Ostracoda</taxon>
        <taxon>Podocopa</taxon>
        <taxon>Podocopida</taxon>
        <taxon>Cypridocopina</taxon>
        <taxon>Cypridoidea</taxon>
        <taxon>Cyprididae</taxon>
        <taxon>Notodromas</taxon>
    </lineage>
</organism>
<sequence length="369" mass="40599">MIVGLAKFLGMFALGFYAGAAANQNYAGKVPKVLSPRMASKWLNAFLFQRTFSENRFYKYKLQQFAMNLNNAIANYYVNQEVLLLSLLGTLQLIQGDYRSASESESQESQEQGPRNPDHAYNPKPATHYPQGAPNPVSGGRTANDIAKYPRVVAGSGREIKLEEVVSGDVKQTGTFGGQNFKIFEFEGQQMAVYMFSPFSIYFADEAQDNEVENEGDDASSKNQYLSQSKYGQQRGAGPSFLYQPNFDNRRRLNLIRRLLRRRNKKDPSSDASTQIPITIPDSSPVFVNGDSREDTKELIAKLLKYSAKKGGRDDSASGEEYGSRFRGAPSAGVLHQAGYPAAAFGGGAPNLFRTPTGPPSPGVLPYFG</sequence>
<evidence type="ECO:0000313" key="3">
    <source>
        <dbReference type="EMBL" id="CAD7279631.1"/>
    </source>
</evidence>
<dbReference type="EMBL" id="CAJPEX010001717">
    <property type="protein sequence ID" value="CAG0919783.1"/>
    <property type="molecule type" value="Genomic_DNA"/>
</dbReference>